<feature type="transmembrane region" description="Helical" evidence="8">
    <location>
        <begin position="286"/>
        <end position="305"/>
    </location>
</feature>
<evidence type="ECO:0000256" key="5">
    <source>
        <dbReference type="ARBA" id="ARBA00023065"/>
    </source>
</evidence>
<protein>
    <recommendedName>
        <fullName evidence="9">Cation/H+ exchanger transmembrane domain-containing protein</fullName>
    </recommendedName>
</protein>
<feature type="region of interest" description="Disordered" evidence="7">
    <location>
        <begin position="411"/>
        <end position="446"/>
    </location>
</feature>
<evidence type="ECO:0000256" key="7">
    <source>
        <dbReference type="SAM" id="MobiDB-lite"/>
    </source>
</evidence>
<dbReference type="InterPro" id="IPR006153">
    <property type="entry name" value="Cation/H_exchanger_TM"/>
</dbReference>
<keyword evidence="11" id="KW-1185">Reference proteome</keyword>
<dbReference type="AlphaFoldDB" id="A0A4D4KM39"/>
<comment type="caution">
    <text evidence="10">The sequence shown here is derived from an EMBL/GenBank/DDBJ whole genome shotgun (WGS) entry which is preliminary data.</text>
</comment>
<keyword evidence="6 8" id="KW-0472">Membrane</keyword>
<keyword evidence="2" id="KW-0813">Transport</keyword>
<feature type="domain" description="Cation/H+ exchanger transmembrane" evidence="9">
    <location>
        <begin position="21"/>
        <end position="399"/>
    </location>
</feature>
<dbReference type="EMBL" id="BJHW01000001">
    <property type="protein sequence ID" value="GDY49662.1"/>
    <property type="molecule type" value="Genomic_DNA"/>
</dbReference>
<evidence type="ECO:0000256" key="1">
    <source>
        <dbReference type="ARBA" id="ARBA00004141"/>
    </source>
</evidence>
<reference evidence="10 11" key="1">
    <citation type="journal article" date="2020" name="Int. J. Syst. Evol. Microbiol.">
        <title>Reclassification of Streptomyces castelarensis and Streptomyces sporoclivatus as later heterotypic synonyms of Streptomyces antimycoticus.</title>
        <authorList>
            <person name="Komaki H."/>
            <person name="Tamura T."/>
        </authorList>
    </citation>
    <scope>NUCLEOTIDE SEQUENCE [LARGE SCALE GENOMIC DNA]</scope>
    <source>
        <strain evidence="10 11">NBRC 13459</strain>
    </source>
</reference>
<evidence type="ECO:0000259" key="9">
    <source>
        <dbReference type="Pfam" id="PF00999"/>
    </source>
</evidence>
<organism evidence="10 11">
    <name type="scientific">Streptomyces violaceusniger</name>
    <dbReference type="NCBI Taxonomy" id="68280"/>
    <lineage>
        <taxon>Bacteria</taxon>
        <taxon>Bacillati</taxon>
        <taxon>Actinomycetota</taxon>
        <taxon>Actinomycetes</taxon>
        <taxon>Kitasatosporales</taxon>
        <taxon>Streptomycetaceae</taxon>
        <taxon>Streptomyces</taxon>
        <taxon>Streptomyces violaceusniger group</taxon>
    </lineage>
</organism>
<evidence type="ECO:0000313" key="10">
    <source>
        <dbReference type="EMBL" id="GDY49662.1"/>
    </source>
</evidence>
<feature type="transmembrane region" description="Helical" evidence="8">
    <location>
        <begin position="200"/>
        <end position="220"/>
    </location>
</feature>
<proteinExistence type="predicted"/>
<feature type="compositionally biased region" description="Basic and acidic residues" evidence="7">
    <location>
        <begin position="431"/>
        <end position="446"/>
    </location>
</feature>
<feature type="transmembrane region" description="Helical" evidence="8">
    <location>
        <begin position="317"/>
        <end position="336"/>
    </location>
</feature>
<dbReference type="Proteomes" id="UP000301309">
    <property type="component" value="Unassembled WGS sequence"/>
</dbReference>
<feature type="transmembrane region" description="Helical" evidence="8">
    <location>
        <begin position="166"/>
        <end position="188"/>
    </location>
</feature>
<feature type="transmembrane region" description="Helical" evidence="8">
    <location>
        <begin position="232"/>
        <end position="251"/>
    </location>
</feature>
<feature type="transmembrane region" description="Helical" evidence="8">
    <location>
        <begin position="12"/>
        <end position="33"/>
    </location>
</feature>
<dbReference type="Gene3D" id="1.20.1530.20">
    <property type="match status" value="1"/>
</dbReference>
<feature type="transmembrane region" description="Helical" evidence="8">
    <location>
        <begin position="40"/>
        <end position="59"/>
    </location>
</feature>
<feature type="transmembrane region" description="Helical" evidence="8">
    <location>
        <begin position="135"/>
        <end position="154"/>
    </location>
</feature>
<sequence length="446" mass="46440">MGGAYMTSYQVQILFADVALILFLARTLSALAARLRQPPVVGEILTGILLGPTLFDGVMAETLFPADIRPLLTALANIGVALFMFAVGLEIDHVTLRGRGRLAAGAAIGSTLVPFGVGLALAYYLMRLHPTDQPVAFTVFIALAVSVTAFPVLARILDDRKLSRTALGAIALATAAVVDIVAWAALAGLQASVGGAGEHWRVALILPFIAVMLTVVRPLLRRFLVPGDKAAALTPGWFSVVLTGALCSGAATEAMGMHYIFGAFLFGIVMPREGALELRDSISGRVQHITSLLLPVYFVVAGLKVDLSGVGVSELNQFAAIMLVAVAGKFGGTYLGARLQGLPERPSVALATLMNTRGLTELIILGVGLDAGLLNESLYGLMVAMALVTTAMTGPLLTLVYRKKVEIPEGGAGRDGKGLAPAAAPGAPDVIEGKDSRGENHALGRT</sequence>
<evidence type="ECO:0000256" key="4">
    <source>
        <dbReference type="ARBA" id="ARBA00022989"/>
    </source>
</evidence>
<feature type="transmembrane region" description="Helical" evidence="8">
    <location>
        <begin position="103"/>
        <end position="123"/>
    </location>
</feature>
<evidence type="ECO:0000256" key="3">
    <source>
        <dbReference type="ARBA" id="ARBA00022692"/>
    </source>
</evidence>
<evidence type="ECO:0000256" key="2">
    <source>
        <dbReference type="ARBA" id="ARBA00022448"/>
    </source>
</evidence>
<dbReference type="GO" id="GO:1902600">
    <property type="term" value="P:proton transmembrane transport"/>
    <property type="evidence" value="ECO:0007669"/>
    <property type="project" value="InterPro"/>
</dbReference>
<evidence type="ECO:0000256" key="6">
    <source>
        <dbReference type="ARBA" id="ARBA00023136"/>
    </source>
</evidence>
<keyword evidence="4 8" id="KW-1133">Transmembrane helix</keyword>
<name>A0A4D4KM39_STRVO</name>
<dbReference type="PANTHER" id="PTHR32468">
    <property type="entry name" value="CATION/H + ANTIPORTER"/>
    <property type="match status" value="1"/>
</dbReference>
<evidence type="ECO:0000313" key="11">
    <source>
        <dbReference type="Proteomes" id="UP000301309"/>
    </source>
</evidence>
<dbReference type="PANTHER" id="PTHR32468:SF0">
    <property type="entry name" value="K(+)_H(+) ANTIPORTER 1"/>
    <property type="match status" value="1"/>
</dbReference>
<dbReference type="InterPro" id="IPR050794">
    <property type="entry name" value="CPA2_transporter"/>
</dbReference>
<dbReference type="GO" id="GO:0015297">
    <property type="term" value="F:antiporter activity"/>
    <property type="evidence" value="ECO:0007669"/>
    <property type="project" value="InterPro"/>
</dbReference>
<dbReference type="GO" id="GO:0016020">
    <property type="term" value="C:membrane"/>
    <property type="evidence" value="ECO:0007669"/>
    <property type="project" value="UniProtKB-SubCell"/>
</dbReference>
<dbReference type="InterPro" id="IPR038770">
    <property type="entry name" value="Na+/solute_symporter_sf"/>
</dbReference>
<feature type="transmembrane region" description="Helical" evidence="8">
    <location>
        <begin position="379"/>
        <end position="401"/>
    </location>
</feature>
<feature type="transmembrane region" description="Helical" evidence="8">
    <location>
        <begin position="71"/>
        <end position="91"/>
    </location>
</feature>
<evidence type="ECO:0000256" key="8">
    <source>
        <dbReference type="SAM" id="Phobius"/>
    </source>
</evidence>
<accession>A0A4D4KM39</accession>
<comment type="subcellular location">
    <subcellularLocation>
        <location evidence="1">Membrane</location>
        <topology evidence="1">Multi-pass membrane protein</topology>
    </subcellularLocation>
</comment>
<dbReference type="Pfam" id="PF00999">
    <property type="entry name" value="Na_H_Exchanger"/>
    <property type="match status" value="1"/>
</dbReference>
<gene>
    <name evidence="10" type="ORF">SVIO_002850</name>
</gene>
<keyword evidence="5" id="KW-0406">Ion transport</keyword>
<keyword evidence="3 8" id="KW-0812">Transmembrane</keyword>